<dbReference type="PANTHER" id="PTHR48050">
    <property type="entry name" value="STEROL 3-BETA-GLUCOSYLTRANSFERASE"/>
    <property type="match status" value="1"/>
</dbReference>
<dbReference type="Gene3D" id="3.40.50.2000">
    <property type="entry name" value="Glycogen Phosphorylase B"/>
    <property type="match status" value="2"/>
</dbReference>
<keyword evidence="4" id="KW-1185">Reference proteome</keyword>
<evidence type="ECO:0000259" key="2">
    <source>
        <dbReference type="Pfam" id="PF06722"/>
    </source>
</evidence>
<evidence type="ECO:0000259" key="1">
    <source>
        <dbReference type="Pfam" id="PF03033"/>
    </source>
</evidence>
<proteinExistence type="predicted"/>
<name>A0ABP4CDC5_9ACTN</name>
<feature type="domain" description="Erythromycin biosynthesis protein CIII-like C-terminal" evidence="2">
    <location>
        <begin position="302"/>
        <end position="387"/>
    </location>
</feature>
<organism evidence="3 4">
    <name type="scientific">Actinocorallia libanotica</name>
    <dbReference type="NCBI Taxonomy" id="46162"/>
    <lineage>
        <taxon>Bacteria</taxon>
        <taxon>Bacillati</taxon>
        <taxon>Actinomycetota</taxon>
        <taxon>Actinomycetes</taxon>
        <taxon>Streptosporangiales</taxon>
        <taxon>Thermomonosporaceae</taxon>
        <taxon>Actinocorallia</taxon>
    </lineage>
</organism>
<dbReference type="SUPFAM" id="SSF53756">
    <property type="entry name" value="UDP-Glycosyltransferase/glycogen phosphorylase"/>
    <property type="match status" value="1"/>
</dbReference>
<dbReference type="InterPro" id="IPR050426">
    <property type="entry name" value="Glycosyltransferase_28"/>
</dbReference>
<reference evidence="4" key="1">
    <citation type="journal article" date="2019" name="Int. J. Syst. Evol. Microbiol.">
        <title>The Global Catalogue of Microorganisms (GCM) 10K type strain sequencing project: providing services to taxonomists for standard genome sequencing and annotation.</title>
        <authorList>
            <consortium name="The Broad Institute Genomics Platform"/>
            <consortium name="The Broad Institute Genome Sequencing Center for Infectious Disease"/>
            <person name="Wu L."/>
            <person name="Ma J."/>
        </authorList>
    </citation>
    <scope>NUCLEOTIDE SEQUENCE [LARGE SCALE GENOMIC DNA]</scope>
    <source>
        <strain evidence="4">JCM 10696</strain>
    </source>
</reference>
<dbReference type="Pfam" id="PF06722">
    <property type="entry name" value="EryCIII-like_C"/>
    <property type="match status" value="1"/>
</dbReference>
<dbReference type="PANTHER" id="PTHR48050:SF13">
    <property type="entry name" value="STEROL 3-BETA-GLUCOSYLTRANSFERASE UGT80A2"/>
    <property type="match status" value="1"/>
</dbReference>
<feature type="domain" description="Glycosyltransferase family 28 N-terminal" evidence="1">
    <location>
        <begin position="3"/>
        <end position="132"/>
    </location>
</feature>
<dbReference type="InterPro" id="IPR004276">
    <property type="entry name" value="GlycoTrans_28_N"/>
</dbReference>
<dbReference type="InterPro" id="IPR002213">
    <property type="entry name" value="UDP_glucos_trans"/>
</dbReference>
<dbReference type="InterPro" id="IPR010610">
    <property type="entry name" value="EryCIII-like_C"/>
</dbReference>
<dbReference type="EMBL" id="BAAAHH010000045">
    <property type="protein sequence ID" value="GAA0966616.1"/>
    <property type="molecule type" value="Genomic_DNA"/>
</dbReference>
<evidence type="ECO:0000313" key="4">
    <source>
        <dbReference type="Proteomes" id="UP001500665"/>
    </source>
</evidence>
<dbReference type="CDD" id="cd03784">
    <property type="entry name" value="GT1_Gtf-like"/>
    <property type="match status" value="1"/>
</dbReference>
<evidence type="ECO:0000313" key="3">
    <source>
        <dbReference type="EMBL" id="GAA0966616.1"/>
    </source>
</evidence>
<dbReference type="Proteomes" id="UP001500665">
    <property type="component" value="Unassembled WGS sequence"/>
</dbReference>
<protein>
    <submittedName>
        <fullName evidence="3">Glycosyltransferase</fullName>
    </submittedName>
</protein>
<gene>
    <name evidence="3" type="ORF">GCM10009550_69280</name>
</gene>
<sequence length="405" mass="42744">MRVLLSVCGSRGDVEPLAALAVRLQEFGAETLMCAPPDEEFVKRLAEVGVTSVPAGVPVRDFVERARSRPVKRFSETVAEVLAAQYEAVDAVAEGCDLVVATGLMPSSAAARSVADKRGIPYVLTVYCPWVLPSPYHPPFSYPGRPLPQDVTDNRVLWELDRENMNAVFGGPVNAHRTSIGLPAVESVRDHVFTDRPLLAADAALAPWRRPADLGAVQTGAWVLPDDRPLPPDLMAFLDAGTPPVYVGFGSMSTDALKDASRAAIEAVRGHGRRAVVSRGWADLGLIDDRDDCFPVGEANHHALFGRVAAVIHHGGAGTTTKAALAGAPQVVVPQLADQPYWGRRLADLGVGAVLDGPVPTAGALSTALETALAPETRSRATALAGEIRTDGASTAARLLLDMIG</sequence>
<comment type="caution">
    <text evidence="3">The sequence shown here is derived from an EMBL/GenBank/DDBJ whole genome shotgun (WGS) entry which is preliminary data.</text>
</comment>
<dbReference type="RefSeq" id="WP_344246194.1">
    <property type="nucleotide sequence ID" value="NZ_BAAAHH010000045.1"/>
</dbReference>
<dbReference type="Pfam" id="PF03033">
    <property type="entry name" value="Glyco_transf_28"/>
    <property type="match status" value="1"/>
</dbReference>
<accession>A0ABP4CDC5</accession>